<dbReference type="KEGG" id="more:E1B28_008628"/>
<feature type="region of interest" description="Disordered" evidence="1">
    <location>
        <begin position="131"/>
        <end position="232"/>
    </location>
</feature>
<feature type="region of interest" description="Disordered" evidence="1">
    <location>
        <begin position="248"/>
        <end position="286"/>
    </location>
</feature>
<feature type="region of interest" description="Disordered" evidence="1">
    <location>
        <begin position="638"/>
        <end position="664"/>
    </location>
</feature>
<dbReference type="GeneID" id="66077704"/>
<accession>A0A9P7RYW4</accession>
<feature type="compositionally biased region" description="Low complexity" evidence="1">
    <location>
        <begin position="34"/>
        <end position="51"/>
    </location>
</feature>
<feature type="compositionally biased region" description="Polar residues" evidence="1">
    <location>
        <begin position="426"/>
        <end position="435"/>
    </location>
</feature>
<feature type="region of interest" description="Disordered" evidence="1">
    <location>
        <begin position="778"/>
        <end position="880"/>
    </location>
</feature>
<feature type="compositionally biased region" description="Basic and acidic residues" evidence="1">
    <location>
        <begin position="76"/>
        <end position="90"/>
    </location>
</feature>
<evidence type="ECO:0000313" key="3">
    <source>
        <dbReference type="Proteomes" id="UP001049176"/>
    </source>
</evidence>
<reference evidence="2" key="1">
    <citation type="journal article" date="2021" name="Genome Biol. Evol.">
        <title>The assembled and annotated genome of the fairy-ring fungus Marasmius oreades.</title>
        <authorList>
            <person name="Hiltunen M."/>
            <person name="Ament-Velasquez S.L."/>
            <person name="Johannesson H."/>
        </authorList>
    </citation>
    <scope>NUCLEOTIDE SEQUENCE</scope>
    <source>
        <strain evidence="2">03SP1</strain>
    </source>
</reference>
<dbReference type="Proteomes" id="UP001049176">
    <property type="component" value="Chromosome 5"/>
</dbReference>
<evidence type="ECO:0000256" key="1">
    <source>
        <dbReference type="SAM" id="MobiDB-lite"/>
    </source>
</evidence>
<protein>
    <submittedName>
        <fullName evidence="2">Uncharacterized protein</fullName>
    </submittedName>
</protein>
<name>A0A9P7RYW4_9AGAR</name>
<feature type="compositionally biased region" description="Polar residues" evidence="1">
    <location>
        <begin position="853"/>
        <end position="870"/>
    </location>
</feature>
<dbReference type="AlphaFoldDB" id="A0A9P7RYW4"/>
<feature type="compositionally biased region" description="Polar residues" evidence="1">
    <location>
        <begin position="962"/>
        <end position="973"/>
    </location>
</feature>
<evidence type="ECO:0000313" key="2">
    <source>
        <dbReference type="EMBL" id="KAG7092264.1"/>
    </source>
</evidence>
<feature type="region of interest" description="Disordered" evidence="1">
    <location>
        <begin position="26"/>
        <end position="113"/>
    </location>
</feature>
<feature type="compositionally biased region" description="Basic residues" evidence="1">
    <location>
        <begin position="1092"/>
        <end position="1105"/>
    </location>
</feature>
<feature type="compositionally biased region" description="Pro residues" evidence="1">
    <location>
        <begin position="1027"/>
        <end position="1037"/>
    </location>
</feature>
<feature type="region of interest" description="Disordered" evidence="1">
    <location>
        <begin position="723"/>
        <end position="762"/>
    </location>
</feature>
<feature type="compositionally biased region" description="Polar residues" evidence="1">
    <location>
        <begin position="57"/>
        <end position="75"/>
    </location>
</feature>
<dbReference type="RefSeq" id="XP_043008734.1">
    <property type="nucleotide sequence ID" value="XM_043153450.1"/>
</dbReference>
<dbReference type="OrthoDB" id="2684446at2759"/>
<feature type="compositionally biased region" description="Polar residues" evidence="1">
    <location>
        <begin position="798"/>
        <end position="845"/>
    </location>
</feature>
<dbReference type="EMBL" id="CM032185">
    <property type="protein sequence ID" value="KAG7092264.1"/>
    <property type="molecule type" value="Genomic_DNA"/>
</dbReference>
<feature type="region of interest" description="Disordered" evidence="1">
    <location>
        <begin position="501"/>
        <end position="566"/>
    </location>
</feature>
<comment type="caution">
    <text evidence="2">The sequence shown here is derived from an EMBL/GenBank/DDBJ whole genome shotgun (WGS) entry which is preliminary data.</text>
</comment>
<keyword evidence="3" id="KW-1185">Reference proteome</keyword>
<feature type="compositionally biased region" description="Low complexity" evidence="1">
    <location>
        <begin position="187"/>
        <end position="206"/>
    </location>
</feature>
<feature type="compositionally biased region" description="Polar residues" evidence="1">
    <location>
        <begin position="263"/>
        <end position="275"/>
    </location>
</feature>
<feature type="region of interest" description="Disordered" evidence="1">
    <location>
        <begin position="899"/>
        <end position="1105"/>
    </location>
</feature>
<organism evidence="2 3">
    <name type="scientific">Marasmius oreades</name>
    <name type="common">fairy-ring Marasmius</name>
    <dbReference type="NCBI Taxonomy" id="181124"/>
    <lineage>
        <taxon>Eukaryota</taxon>
        <taxon>Fungi</taxon>
        <taxon>Dikarya</taxon>
        <taxon>Basidiomycota</taxon>
        <taxon>Agaricomycotina</taxon>
        <taxon>Agaricomycetes</taxon>
        <taxon>Agaricomycetidae</taxon>
        <taxon>Agaricales</taxon>
        <taxon>Marasmiineae</taxon>
        <taxon>Marasmiaceae</taxon>
        <taxon>Marasmius</taxon>
    </lineage>
</organism>
<feature type="compositionally biased region" description="Polar residues" evidence="1">
    <location>
        <begin position="1050"/>
        <end position="1062"/>
    </location>
</feature>
<gene>
    <name evidence="2" type="ORF">E1B28_008628</name>
</gene>
<feature type="compositionally biased region" description="Basic and acidic residues" evidence="1">
    <location>
        <begin position="738"/>
        <end position="750"/>
    </location>
</feature>
<feature type="compositionally biased region" description="Basic and acidic residues" evidence="1">
    <location>
        <begin position="209"/>
        <end position="221"/>
    </location>
</feature>
<feature type="compositionally biased region" description="Polar residues" evidence="1">
    <location>
        <begin position="536"/>
        <end position="566"/>
    </location>
</feature>
<proteinExistence type="predicted"/>
<feature type="region of interest" description="Disordered" evidence="1">
    <location>
        <begin position="405"/>
        <end position="435"/>
    </location>
</feature>
<sequence>MRSNNNNSRLDLPTCQCSIVPAAMMGLKSKKSRPSQSSSSSLASSATGSFSVVSRRGLNNPSSSTLFLPSATQDFDQPKRSQEKEKDKSMTKLSGFFSSSRKGKEKTAVQSMEPKTGVMVLETMSSPATSLTTVLKSASPSSESSSQGRAIKSVESTAADNPRQPLFVANPDPSPLTQELSPGEPLSFSASECSSSSASGYTSQTSYTESDHGPTKKEKDPSILTYDPSTATQLTRSLSNGALLNLVPLHHPEEDPPAYTLLPQAQPQKNVTSSDPRSESSDLPVRLRPAKTLSKPAPLRHISVPVLPTQDRPPLPSRAVSVPDAELVTQNGGVMVGYGLDRIDELDETSPYGVNLHVGGPFDAASTDANGKSSSKRSDLQPGFFDPVATISYTPFGIPKGGLQVGQVIPRNPSSQPQHIEHQRHPSYTNHHLQPAGTSLKQNRMSSLSFMSALPSPGWPLPSPGFPDPGPEDHYLATSNTPVVGEKSFSQIQAGLFISSTSSTASTRPAHIAEASSSSTMSSGSSHHTAPHDKPSNQWSTYTSPSNHAFSSNPQTPRTPSSANWSTTAYGGIDNVHRGNVRHSQIGLALGSPLPESSLNDHGHEGTSSGEMLHIAEEHEGKDEGGVEGIGMAILKEGSSDDEAQSAAVPTQIKTAAADERAWKSSEIRDEDYEYWTGSSGSNAIKHHKQLIGYESTPTWASEFQCHSPYSLLDDKDAVESYGGPLVNGASSSQQAHHPCEGTGHDREASSRTLNGTSTRGSSLLPDAVAHIRAASSQSALGSHLPHLRSHPSGYSIPPQQRQKLYVPNSHSPPTLSIPPQSRSLQSSPTGSPYHSDSHSPNRTPGSVYPHTIQAQYQDSSQLVSASPNKHYSLPSPASPNWVSREAWTGQGVYGPITAPQNIPYHPHRHTNGVKGNRTPSGTGVNGHPNGSSHHHRDPTSSTSRAMFLPPGAAAPNPNPYERQTPSPSTRFNPPSPRNSDIPPVPLNRPRHAPTKLVMPTPLQGHGPPQHPRSPYHANSLSSAQKYPPPPPIPPTPNGSAGKVLRKRSSMANTTFGPTHTNGGDEWGYVSNSGGYVSEDGVGRSKTMQVKKAPKRVLSKRRADL</sequence>
<feature type="compositionally biased region" description="Low complexity" evidence="1">
    <location>
        <begin position="516"/>
        <end position="526"/>
    </location>
</feature>
<feature type="compositionally biased region" description="Low complexity" evidence="1">
    <location>
        <begin position="137"/>
        <end position="146"/>
    </location>
</feature>
<feature type="compositionally biased region" description="Polar residues" evidence="1">
    <location>
        <begin position="751"/>
        <end position="762"/>
    </location>
</feature>